<dbReference type="STRING" id="112901.SAMN04488500_12662"/>
<evidence type="ECO:0000313" key="2">
    <source>
        <dbReference type="Proteomes" id="UP000192738"/>
    </source>
</evidence>
<sequence length="233" mass="26364">MKPPQEIPIKLFNEYTLDGNIAVQSYYLNDTASQPRIYTKEMVEQMIEAASARKMNYYGLTDAWLYQALDEYSIKGKNVVVYGSQEPWYESICLSYGAKCTTIEYQEITSMHPGINAITPMQYEQSPTLFDAAISISSFEHDGLGRYGDPLNPNGDIEAMRKTKDALIPGGILYLAVPCATKDILAWNAHRIYGPKRLPLLLQGWELLFVFGKLEEAQMPTGYIQPVFVLRKP</sequence>
<proteinExistence type="predicted"/>
<protein>
    <recommendedName>
        <fullName evidence="3">Methyltransferase domain-containing protein</fullName>
    </recommendedName>
</protein>
<dbReference type="OrthoDB" id="9792586at2"/>
<dbReference type="EMBL" id="FWXI01000026">
    <property type="protein sequence ID" value="SMD10923.1"/>
    <property type="molecule type" value="Genomic_DNA"/>
</dbReference>
<evidence type="ECO:0000313" key="1">
    <source>
        <dbReference type="EMBL" id="SMD10923.1"/>
    </source>
</evidence>
<organism evidence="1 2">
    <name type="scientific">Sporomusa malonica</name>
    <dbReference type="NCBI Taxonomy" id="112901"/>
    <lineage>
        <taxon>Bacteria</taxon>
        <taxon>Bacillati</taxon>
        <taxon>Bacillota</taxon>
        <taxon>Negativicutes</taxon>
        <taxon>Selenomonadales</taxon>
        <taxon>Sporomusaceae</taxon>
        <taxon>Sporomusa</taxon>
    </lineage>
</organism>
<dbReference type="AlphaFoldDB" id="A0A1W2EMM2"/>
<dbReference type="Pfam" id="PF03269">
    <property type="entry name" value="DUF268"/>
    <property type="match status" value="1"/>
</dbReference>
<name>A0A1W2EMM2_9FIRM</name>
<gene>
    <name evidence="1" type="ORF">SAMN04488500_12662</name>
</gene>
<reference evidence="1 2" key="1">
    <citation type="submission" date="2017-04" db="EMBL/GenBank/DDBJ databases">
        <authorList>
            <person name="Afonso C.L."/>
            <person name="Miller P.J."/>
            <person name="Scott M.A."/>
            <person name="Spackman E."/>
            <person name="Goraichik I."/>
            <person name="Dimitrov K.M."/>
            <person name="Suarez D.L."/>
            <person name="Swayne D.E."/>
        </authorList>
    </citation>
    <scope>NUCLEOTIDE SEQUENCE [LARGE SCALE GENOMIC DNA]</scope>
    <source>
        <strain evidence="1 2">DSM 5090</strain>
    </source>
</reference>
<dbReference type="RefSeq" id="WP_139796339.1">
    <property type="nucleotide sequence ID" value="NZ_CP155572.1"/>
</dbReference>
<keyword evidence="2" id="KW-1185">Reference proteome</keyword>
<evidence type="ECO:0008006" key="3">
    <source>
        <dbReference type="Google" id="ProtNLM"/>
    </source>
</evidence>
<accession>A0A1W2EMM2</accession>
<dbReference type="InterPro" id="IPR004951">
    <property type="entry name" value="DUF268_CAE_spp"/>
</dbReference>
<dbReference type="Proteomes" id="UP000192738">
    <property type="component" value="Unassembled WGS sequence"/>
</dbReference>